<evidence type="ECO:0000313" key="2">
    <source>
        <dbReference type="EMBL" id="KAK9152874.1"/>
    </source>
</evidence>
<feature type="region of interest" description="Disordered" evidence="1">
    <location>
        <begin position="27"/>
        <end position="90"/>
    </location>
</feature>
<reference evidence="2 3" key="1">
    <citation type="submission" date="2024-01" db="EMBL/GenBank/DDBJ databases">
        <title>Genome assemblies of Stephania.</title>
        <authorList>
            <person name="Yang L."/>
        </authorList>
    </citation>
    <scope>NUCLEOTIDE SEQUENCE [LARGE SCALE GENOMIC DNA]</scope>
    <source>
        <strain evidence="2">QJT</strain>
        <tissue evidence="2">Leaf</tissue>
    </source>
</reference>
<accession>A0AAP0PSD9</accession>
<dbReference type="InterPro" id="IPR053342">
    <property type="entry name" value="Exosome_cofactor/PTGS_suppr"/>
</dbReference>
<proteinExistence type="predicted"/>
<dbReference type="Proteomes" id="UP001417504">
    <property type="component" value="Unassembled WGS sequence"/>
</dbReference>
<keyword evidence="3" id="KW-1185">Reference proteome</keyword>
<sequence>MEEGGQCHPLLPLGFMGMKLSAPNKFVSKRAHSQHHHSRKPHQRTSKSKPSHFHGSSSSNWDRYETEEPNLGGRAADGAKRRASEEVVAPKSKGADFRHLISEAESQLQSSESLSRFGSLDDDEDLPGFDLGISSMLSVRGNGIMSWVEDDDFVVDNESSTGYEASFFSLDLHALAAQLENINASKRLFIEEDLLPPELGRRTCTTVEAERNIHSNREIAAAQNASGFSTFPCEGTHVVDQGTSTAIKSKSMCISPSDEDKATHLAEDKSKHFDQTNLGDILDFIAELDQTSVSESNEKKVSKFKAFDAEAELDMLLGSFGRTNFLDSSGTNKMPNGSFPVVKWNSGSVFDDASSLHATQQPLENGVSSSRSIPITVNLEEKVDDLLAEQSSLKHQEGVPSLYTDGKSMGQSSNSSRNVDVTLDLDNTVDDLLAEASNLQEKKGSVVPLQHDAKLTDFSKPSPQSTMKLMDDFNSWLDTI</sequence>
<dbReference type="PANTHER" id="PTHR37260">
    <property type="entry name" value="PHOSPHORELAY PROTEIN"/>
    <property type="match status" value="1"/>
</dbReference>
<dbReference type="EMBL" id="JBBNAE010000001">
    <property type="protein sequence ID" value="KAK9152874.1"/>
    <property type="molecule type" value="Genomic_DNA"/>
</dbReference>
<evidence type="ECO:0000256" key="1">
    <source>
        <dbReference type="SAM" id="MobiDB-lite"/>
    </source>
</evidence>
<name>A0AAP0PSD9_9MAGN</name>
<evidence type="ECO:0000313" key="3">
    <source>
        <dbReference type="Proteomes" id="UP001417504"/>
    </source>
</evidence>
<dbReference type="AlphaFoldDB" id="A0AAP0PSD9"/>
<comment type="caution">
    <text evidence="2">The sequence shown here is derived from an EMBL/GenBank/DDBJ whole genome shotgun (WGS) entry which is preliminary data.</text>
</comment>
<protein>
    <submittedName>
        <fullName evidence="2">Uncharacterized protein</fullName>
    </submittedName>
</protein>
<feature type="compositionally biased region" description="Basic residues" evidence="1">
    <location>
        <begin position="27"/>
        <end position="52"/>
    </location>
</feature>
<feature type="region of interest" description="Disordered" evidence="1">
    <location>
        <begin position="394"/>
        <end position="418"/>
    </location>
</feature>
<organism evidence="2 3">
    <name type="scientific">Stephania japonica</name>
    <dbReference type="NCBI Taxonomy" id="461633"/>
    <lineage>
        <taxon>Eukaryota</taxon>
        <taxon>Viridiplantae</taxon>
        <taxon>Streptophyta</taxon>
        <taxon>Embryophyta</taxon>
        <taxon>Tracheophyta</taxon>
        <taxon>Spermatophyta</taxon>
        <taxon>Magnoliopsida</taxon>
        <taxon>Ranunculales</taxon>
        <taxon>Menispermaceae</taxon>
        <taxon>Menispermoideae</taxon>
        <taxon>Cissampelideae</taxon>
        <taxon>Stephania</taxon>
    </lineage>
</organism>
<gene>
    <name evidence="2" type="ORF">Sjap_000354</name>
</gene>
<dbReference type="PANTHER" id="PTHR37260:SF2">
    <property type="entry name" value="PROTEIN ECERIFERUM 16"/>
    <property type="match status" value="1"/>
</dbReference>